<dbReference type="RefSeq" id="WP_168969445.1">
    <property type="nucleotide sequence ID" value="NZ_JABAFZ010000004.1"/>
</dbReference>
<reference evidence="2 3" key="1">
    <citation type="submission" date="2020-04" db="EMBL/GenBank/DDBJ databases">
        <authorList>
            <person name="Hitch T.C.A."/>
            <person name="Wylensek D."/>
            <person name="Clavel T."/>
        </authorList>
    </citation>
    <scope>NUCLEOTIDE SEQUENCE [LARGE SCALE GENOMIC DNA]</scope>
    <source>
        <strain evidence="2 3">BL-383-APC-3D</strain>
    </source>
</reference>
<dbReference type="Gene3D" id="6.10.140.2180">
    <property type="match status" value="1"/>
</dbReference>
<dbReference type="EMBL" id="JABAFZ010000004">
    <property type="protein sequence ID" value="NME89119.1"/>
    <property type="molecule type" value="Genomic_DNA"/>
</dbReference>
<proteinExistence type="predicted"/>
<gene>
    <name evidence="2" type="ORF">HF853_05430</name>
</gene>
<dbReference type="SUPFAM" id="SSF46785">
    <property type="entry name" value="Winged helix' DNA-binding domain"/>
    <property type="match status" value="1"/>
</dbReference>
<organism evidence="2 3">
    <name type="scientific">Corynebacterium stationis</name>
    <dbReference type="NCBI Taxonomy" id="1705"/>
    <lineage>
        <taxon>Bacteria</taxon>
        <taxon>Bacillati</taxon>
        <taxon>Actinomycetota</taxon>
        <taxon>Actinomycetes</taxon>
        <taxon>Mycobacteriales</taxon>
        <taxon>Corynebacteriaceae</taxon>
        <taxon>Corynebacterium</taxon>
    </lineage>
</organism>
<feature type="compositionally biased region" description="Basic and acidic residues" evidence="1">
    <location>
        <begin position="172"/>
        <end position="195"/>
    </location>
</feature>
<accession>A0AB36CK56</accession>
<dbReference type="Pfam" id="PF12840">
    <property type="entry name" value="HTH_20"/>
    <property type="match status" value="1"/>
</dbReference>
<evidence type="ECO:0000313" key="2">
    <source>
        <dbReference type="EMBL" id="NME89119.1"/>
    </source>
</evidence>
<dbReference type="Proteomes" id="UP000544551">
    <property type="component" value="Unassembled WGS sequence"/>
</dbReference>
<comment type="caution">
    <text evidence="2">The sequence shown here is derived from an EMBL/GenBank/DDBJ whole genome shotgun (WGS) entry which is preliminary data.</text>
</comment>
<dbReference type="InterPro" id="IPR036390">
    <property type="entry name" value="WH_DNA-bd_sf"/>
</dbReference>
<dbReference type="AlphaFoldDB" id="A0AB36CK56"/>
<evidence type="ECO:0000256" key="1">
    <source>
        <dbReference type="SAM" id="MobiDB-lite"/>
    </source>
</evidence>
<protein>
    <submittedName>
        <fullName evidence="2">Helix-turn-helix domain-containing protein</fullName>
    </submittedName>
</protein>
<dbReference type="Gene3D" id="1.10.10.10">
    <property type="entry name" value="Winged helix-like DNA-binding domain superfamily/Winged helix DNA-binding domain"/>
    <property type="match status" value="1"/>
</dbReference>
<name>A0AB36CK56_9CORY</name>
<dbReference type="InterPro" id="IPR036388">
    <property type="entry name" value="WH-like_DNA-bd_sf"/>
</dbReference>
<evidence type="ECO:0000313" key="3">
    <source>
        <dbReference type="Proteomes" id="UP000544551"/>
    </source>
</evidence>
<feature type="region of interest" description="Disordered" evidence="1">
    <location>
        <begin position="153"/>
        <end position="195"/>
    </location>
</feature>
<sequence>MTSSSVLMHPVRLRIVQALLGEGALTTHQLHERLPSVPIATLYRHVGHLDKHNLIEVTNEQKIRGVSEKTYRIAPGFANPSAEELNSLSNEELLTAFTVFTSGLIRDFGDYLQADTPDLHADRVTFAQASFWASNEEVDRFAQALITALKDMLGNDPTPERRRRTLSTVLMPREEATPHDADRQKQASDESEHEG</sequence>